<evidence type="ECO:0000256" key="5">
    <source>
        <dbReference type="ARBA" id="ARBA00022801"/>
    </source>
</evidence>
<dbReference type="EC" id="3.1.4.46" evidence="2"/>
<keyword evidence="4" id="KW-0319">Glycerol metabolism</keyword>
<dbReference type="Gene3D" id="3.20.20.190">
    <property type="entry name" value="Phosphatidylinositol (PI) phosphodiesterase"/>
    <property type="match status" value="1"/>
</dbReference>
<evidence type="ECO:0000256" key="4">
    <source>
        <dbReference type="ARBA" id="ARBA00022798"/>
    </source>
</evidence>
<keyword evidence="5" id="KW-0378">Hydrolase</keyword>
<dbReference type="GO" id="GO:0006629">
    <property type="term" value="P:lipid metabolic process"/>
    <property type="evidence" value="ECO:0007669"/>
    <property type="project" value="InterPro"/>
</dbReference>
<evidence type="ECO:0000256" key="3">
    <source>
        <dbReference type="ARBA" id="ARBA00022729"/>
    </source>
</evidence>
<protein>
    <recommendedName>
        <fullName evidence="2">glycerophosphodiester phosphodiesterase</fullName>
        <ecNumber evidence="2">3.1.4.46</ecNumber>
    </recommendedName>
</protein>
<dbReference type="GO" id="GO:0006071">
    <property type="term" value="P:glycerol metabolic process"/>
    <property type="evidence" value="ECO:0007669"/>
    <property type="project" value="UniProtKB-KW"/>
</dbReference>
<dbReference type="GO" id="GO:0008889">
    <property type="term" value="F:glycerophosphodiester phosphodiesterase activity"/>
    <property type="evidence" value="ECO:0007669"/>
    <property type="project" value="UniProtKB-EC"/>
</dbReference>
<evidence type="ECO:0000313" key="8">
    <source>
        <dbReference type="EMBL" id="OAM88128.1"/>
    </source>
</evidence>
<keyword evidence="3" id="KW-0732">Signal</keyword>
<gene>
    <name evidence="8" type="ORF">AW736_18830</name>
</gene>
<dbReference type="PANTHER" id="PTHR43620:SF7">
    <property type="entry name" value="GLYCEROPHOSPHODIESTER PHOSPHODIESTERASE GDPD5-RELATED"/>
    <property type="match status" value="1"/>
</dbReference>
<sequence length="318" mass="35614">MLAAAFAAEATVEGAERPVVIAHRGASGYVVEHTLPAKAMAHAMGADYIEQDVVLSKDGVLVVLHDIYLEAVTDVAARFPERRHEDGRFYALDFTLAELKQLQLNERLNTKTGRQALPGRFPGGAGLFHISTFEEELRFIQGLNKSTGREAGVYVEIKSPDWHRKQGADVSRATVDMLRRYGYAKKTDKCWIQCFEWDEVRRVREELGWEGRLLLLMSKNPKPGMLEDVAKVADGIGPSIKQIATGKTPAERKLTPLVRQARALGLAVHPYTVRRDELPAWAASADELHEVIFRDAKADGVFTDFPDLTRQWIDRHSN</sequence>
<feature type="domain" description="GP-PDE" evidence="7">
    <location>
        <begin position="18"/>
        <end position="313"/>
    </location>
</feature>
<accession>A0A178IEG6</accession>
<dbReference type="InterPro" id="IPR017946">
    <property type="entry name" value="PLC-like_Pdiesterase_TIM-brl"/>
</dbReference>
<dbReference type="STRING" id="1184151.AW736_18830"/>
<dbReference type="NCBIfam" id="NF008354">
    <property type="entry name" value="PRK11143.1"/>
    <property type="match status" value="1"/>
</dbReference>
<dbReference type="EMBL" id="LRRQ01000144">
    <property type="protein sequence ID" value="OAM88128.1"/>
    <property type="molecule type" value="Genomic_DNA"/>
</dbReference>
<comment type="similarity">
    <text evidence="1">Belongs to the glycerophosphoryl diester phosphodiesterase family.</text>
</comment>
<name>A0A178IEG6_9BACT</name>
<dbReference type="SUPFAM" id="SSF51695">
    <property type="entry name" value="PLC-like phosphodiesterases"/>
    <property type="match status" value="1"/>
</dbReference>
<dbReference type="PANTHER" id="PTHR43620">
    <property type="entry name" value="GLYCEROPHOSPHORYL DIESTER PHOSPHODIESTERASE"/>
    <property type="match status" value="1"/>
</dbReference>
<comment type="caution">
    <text evidence="8">The sequence shown here is derived from an EMBL/GenBank/DDBJ whole genome shotgun (WGS) entry which is preliminary data.</text>
</comment>
<evidence type="ECO:0000256" key="2">
    <source>
        <dbReference type="ARBA" id="ARBA00012247"/>
    </source>
</evidence>
<dbReference type="InterPro" id="IPR030395">
    <property type="entry name" value="GP_PDE_dom"/>
</dbReference>
<evidence type="ECO:0000256" key="6">
    <source>
        <dbReference type="ARBA" id="ARBA00047512"/>
    </source>
</evidence>
<evidence type="ECO:0000259" key="7">
    <source>
        <dbReference type="PROSITE" id="PS51704"/>
    </source>
</evidence>
<dbReference type="AlphaFoldDB" id="A0A178IEG6"/>
<organism evidence="8 9">
    <name type="scientific">Termitidicoccus mucosus</name>
    <dbReference type="NCBI Taxonomy" id="1184151"/>
    <lineage>
        <taxon>Bacteria</taxon>
        <taxon>Pseudomonadati</taxon>
        <taxon>Verrucomicrobiota</taxon>
        <taxon>Opitutia</taxon>
        <taxon>Opitutales</taxon>
        <taxon>Opitutaceae</taxon>
        <taxon>Termitidicoccus</taxon>
    </lineage>
</organism>
<evidence type="ECO:0000256" key="1">
    <source>
        <dbReference type="ARBA" id="ARBA00007277"/>
    </source>
</evidence>
<dbReference type="PROSITE" id="PS51704">
    <property type="entry name" value="GP_PDE"/>
    <property type="match status" value="1"/>
</dbReference>
<proteinExistence type="inferred from homology"/>
<keyword evidence="9" id="KW-1185">Reference proteome</keyword>
<dbReference type="GO" id="GO:0042597">
    <property type="term" value="C:periplasmic space"/>
    <property type="evidence" value="ECO:0007669"/>
    <property type="project" value="TreeGrafter"/>
</dbReference>
<dbReference type="Pfam" id="PF03009">
    <property type="entry name" value="GDPD"/>
    <property type="match status" value="1"/>
</dbReference>
<dbReference type="Proteomes" id="UP000078486">
    <property type="component" value="Unassembled WGS sequence"/>
</dbReference>
<reference evidence="8 9" key="1">
    <citation type="submission" date="2016-01" db="EMBL/GenBank/DDBJ databases">
        <title>High potential of lignocellulose degradation of a new Verrucomicrobia species.</title>
        <authorList>
            <person name="Wang Y."/>
            <person name="Shi Y."/>
            <person name="Qiu Z."/>
            <person name="Liu S."/>
            <person name="Yang H."/>
        </authorList>
    </citation>
    <scope>NUCLEOTIDE SEQUENCE [LARGE SCALE GENOMIC DNA]</scope>
    <source>
        <strain evidence="8 9">TSB47</strain>
    </source>
</reference>
<comment type="catalytic activity">
    <reaction evidence="6">
        <text>a sn-glycero-3-phosphodiester + H2O = an alcohol + sn-glycerol 3-phosphate + H(+)</text>
        <dbReference type="Rhea" id="RHEA:12969"/>
        <dbReference type="ChEBI" id="CHEBI:15377"/>
        <dbReference type="ChEBI" id="CHEBI:15378"/>
        <dbReference type="ChEBI" id="CHEBI:30879"/>
        <dbReference type="ChEBI" id="CHEBI:57597"/>
        <dbReference type="ChEBI" id="CHEBI:83408"/>
        <dbReference type="EC" id="3.1.4.46"/>
    </reaction>
</comment>
<evidence type="ECO:0000313" key="9">
    <source>
        <dbReference type="Proteomes" id="UP000078486"/>
    </source>
</evidence>